<dbReference type="EMBL" id="JACSEA010000017">
    <property type="protein sequence ID" value="KAF7383379.1"/>
    <property type="molecule type" value="Genomic_DNA"/>
</dbReference>
<gene>
    <name evidence="1" type="ORF">HZH66_012729</name>
</gene>
<reference evidence="1" key="1">
    <citation type="journal article" date="2020" name="G3 (Bethesda)">
        <title>High-Quality Assemblies for Three Invasive Social Wasps from the &lt;i&gt;Vespula&lt;/i&gt; Genus.</title>
        <authorList>
            <person name="Harrop T.W.R."/>
            <person name="Guhlin J."/>
            <person name="McLaughlin G.M."/>
            <person name="Permina E."/>
            <person name="Stockwell P."/>
            <person name="Gilligan J."/>
            <person name="Le Lec M.F."/>
            <person name="Gruber M.A.M."/>
            <person name="Quinn O."/>
            <person name="Lovegrove M."/>
            <person name="Duncan E.J."/>
            <person name="Remnant E.J."/>
            <person name="Van Eeckhoven J."/>
            <person name="Graham B."/>
            <person name="Knapp R.A."/>
            <person name="Langford K.W."/>
            <person name="Kronenberg Z."/>
            <person name="Press M.O."/>
            <person name="Eacker S.M."/>
            <person name="Wilson-Rankin E.E."/>
            <person name="Purcell J."/>
            <person name="Lester P.J."/>
            <person name="Dearden P.K."/>
        </authorList>
    </citation>
    <scope>NUCLEOTIDE SEQUENCE</scope>
    <source>
        <strain evidence="1">Marl-1</strain>
    </source>
</reference>
<dbReference type="AlphaFoldDB" id="A0A834J7R9"/>
<organism evidence="1 2">
    <name type="scientific">Vespula vulgaris</name>
    <name type="common">Yellow jacket</name>
    <name type="synonym">Wasp</name>
    <dbReference type="NCBI Taxonomy" id="7454"/>
    <lineage>
        <taxon>Eukaryota</taxon>
        <taxon>Metazoa</taxon>
        <taxon>Ecdysozoa</taxon>
        <taxon>Arthropoda</taxon>
        <taxon>Hexapoda</taxon>
        <taxon>Insecta</taxon>
        <taxon>Pterygota</taxon>
        <taxon>Neoptera</taxon>
        <taxon>Endopterygota</taxon>
        <taxon>Hymenoptera</taxon>
        <taxon>Apocrita</taxon>
        <taxon>Aculeata</taxon>
        <taxon>Vespoidea</taxon>
        <taxon>Vespidae</taxon>
        <taxon>Vespinae</taxon>
        <taxon>Vespula</taxon>
    </lineage>
</organism>
<evidence type="ECO:0000313" key="2">
    <source>
        <dbReference type="Proteomes" id="UP000614350"/>
    </source>
</evidence>
<sequence>MSHIWIVYTERSELRFDFHVGGYTYLESCYLVYEKKKFTKRIKIVILLFERRLEVDMPIASTLRDTTSLGFGAKDQPEVNDHRNIHVRPAADGRAWPHREEENRSLDYRESVRIGLRPRKG</sequence>
<dbReference type="Proteomes" id="UP000614350">
    <property type="component" value="Unassembled WGS sequence"/>
</dbReference>
<keyword evidence="2" id="KW-1185">Reference proteome</keyword>
<name>A0A834J7R9_VESVU</name>
<accession>A0A834J7R9</accession>
<proteinExistence type="predicted"/>
<comment type="caution">
    <text evidence="1">The sequence shown here is derived from an EMBL/GenBank/DDBJ whole genome shotgun (WGS) entry which is preliminary data.</text>
</comment>
<protein>
    <submittedName>
        <fullName evidence="1">Uncharacterized protein</fullName>
    </submittedName>
</protein>
<evidence type="ECO:0000313" key="1">
    <source>
        <dbReference type="EMBL" id="KAF7383379.1"/>
    </source>
</evidence>